<protein>
    <recommendedName>
        <fullName evidence="2">tRNA threonylcarbamoyladenosine biosynthesis protein TsaB</fullName>
    </recommendedName>
    <alternativeName>
        <fullName evidence="3">t(6)A37 threonylcarbamoyladenosine biosynthesis protein TsaB</fullName>
    </alternativeName>
</protein>
<dbReference type="InterPro" id="IPR000905">
    <property type="entry name" value="Gcp-like_dom"/>
</dbReference>
<name>A0ABR7QWH2_9GAMM</name>
<gene>
    <name evidence="5" type="primary">tsaB</name>
    <name evidence="5" type="ORF">FcAc13_04450</name>
</gene>
<dbReference type="Proteomes" id="UP000651208">
    <property type="component" value="Unassembled WGS sequence"/>
</dbReference>
<dbReference type="Pfam" id="PF00814">
    <property type="entry name" value="TsaD"/>
    <property type="match status" value="1"/>
</dbReference>
<evidence type="ECO:0000259" key="4">
    <source>
        <dbReference type="Pfam" id="PF00814"/>
    </source>
</evidence>
<sequence>MSCNILAIDTSTEACSVGLLFNGQISENLVISQRDHTKHILPMIDKILRQSDCSLAQLDAIAFGQGPGSFTGVRIGIGVAQGLALGINCPLIGVSNLMALAQGAYRKTAAKHVISAIDARMSEVYLGVYQYLDNGNWQAMIDECVIKPGEVANKLSHSQLINPVIAGTGWQTYSTMLDNVKDSYHYLPEAQDMVVIAEKHFKEGHITAVEEVQATYLRNEVTWKKLPGK</sequence>
<dbReference type="SUPFAM" id="SSF53067">
    <property type="entry name" value="Actin-like ATPase domain"/>
    <property type="match status" value="2"/>
</dbReference>
<organism evidence="5 6">
    <name type="scientific">Frischella japonica</name>
    <dbReference type="NCBI Taxonomy" id="2741544"/>
    <lineage>
        <taxon>Bacteria</taxon>
        <taxon>Pseudomonadati</taxon>
        <taxon>Pseudomonadota</taxon>
        <taxon>Gammaproteobacteria</taxon>
        <taxon>Orbales</taxon>
        <taxon>Orbaceae</taxon>
        <taxon>Frischella</taxon>
    </lineage>
</organism>
<evidence type="ECO:0000313" key="5">
    <source>
        <dbReference type="EMBL" id="MBC9130556.1"/>
    </source>
</evidence>
<accession>A0ABR7QWH2</accession>
<reference evidence="5 6" key="1">
    <citation type="submission" date="2020-06" db="EMBL/GenBank/DDBJ databases">
        <title>Frischella cerana isolated from Apis cerana gut homogenate.</title>
        <authorList>
            <person name="Wolter L.A."/>
            <person name="Suenami S."/>
            <person name="Miyazaki R."/>
        </authorList>
    </citation>
    <scope>NUCLEOTIDE SEQUENCE [LARGE SCALE GENOMIC DNA]</scope>
    <source>
        <strain evidence="5 6">Ac13</strain>
    </source>
</reference>
<evidence type="ECO:0000313" key="6">
    <source>
        <dbReference type="Proteomes" id="UP000651208"/>
    </source>
</evidence>
<dbReference type="InterPro" id="IPR022496">
    <property type="entry name" value="T6A_TsaB"/>
</dbReference>
<dbReference type="NCBIfam" id="TIGR03725">
    <property type="entry name" value="T6A_YeaZ"/>
    <property type="match status" value="1"/>
</dbReference>
<comment type="caution">
    <text evidence="5">The sequence shown here is derived from an EMBL/GenBank/DDBJ whole genome shotgun (WGS) entry which is preliminary data.</text>
</comment>
<evidence type="ECO:0000256" key="1">
    <source>
        <dbReference type="ARBA" id="ARBA00010493"/>
    </source>
</evidence>
<dbReference type="CDD" id="cd24032">
    <property type="entry name" value="ASKHA_NBD_TsaB"/>
    <property type="match status" value="1"/>
</dbReference>
<dbReference type="Gene3D" id="3.30.420.40">
    <property type="match status" value="2"/>
</dbReference>
<comment type="similarity">
    <text evidence="1">Belongs to the KAE1 / TsaD family. TsaB subfamily.</text>
</comment>
<feature type="domain" description="Gcp-like" evidence="4">
    <location>
        <begin position="31"/>
        <end position="159"/>
    </location>
</feature>
<keyword evidence="6" id="KW-1185">Reference proteome</keyword>
<dbReference type="EMBL" id="JABURY010000010">
    <property type="protein sequence ID" value="MBC9130556.1"/>
    <property type="molecule type" value="Genomic_DNA"/>
</dbReference>
<dbReference type="PANTHER" id="PTHR11735:SF11">
    <property type="entry name" value="TRNA THREONYLCARBAMOYLADENOSINE BIOSYNTHESIS PROTEIN TSAB"/>
    <property type="match status" value="1"/>
</dbReference>
<evidence type="ECO:0000256" key="2">
    <source>
        <dbReference type="ARBA" id="ARBA00019012"/>
    </source>
</evidence>
<proteinExistence type="inferred from homology"/>
<dbReference type="PANTHER" id="PTHR11735">
    <property type="entry name" value="TRNA N6-ADENOSINE THREONYLCARBAMOYLTRANSFERASE"/>
    <property type="match status" value="1"/>
</dbReference>
<dbReference type="RefSeq" id="WP_187755003.1">
    <property type="nucleotide sequence ID" value="NZ_JABURY010000010.1"/>
</dbReference>
<evidence type="ECO:0000256" key="3">
    <source>
        <dbReference type="ARBA" id="ARBA00032446"/>
    </source>
</evidence>
<dbReference type="InterPro" id="IPR043129">
    <property type="entry name" value="ATPase_NBD"/>
</dbReference>